<feature type="region of interest" description="Disordered" evidence="2">
    <location>
        <begin position="1"/>
        <end position="22"/>
    </location>
</feature>
<dbReference type="InterPro" id="IPR039420">
    <property type="entry name" value="WalR-like"/>
</dbReference>
<dbReference type="Pfam" id="PF00196">
    <property type="entry name" value="GerE"/>
    <property type="match status" value="1"/>
</dbReference>
<keyword evidence="5" id="KW-1185">Reference proteome</keyword>
<dbReference type="PROSITE" id="PS50043">
    <property type="entry name" value="HTH_LUXR_2"/>
    <property type="match status" value="1"/>
</dbReference>
<dbReference type="Proteomes" id="UP000257131">
    <property type="component" value="Unassembled WGS sequence"/>
</dbReference>
<proteinExistence type="predicted"/>
<feature type="compositionally biased region" description="Polar residues" evidence="2">
    <location>
        <begin position="7"/>
        <end position="22"/>
    </location>
</feature>
<dbReference type="AlphaFoldDB" id="A0A3D9BJC1"/>
<dbReference type="SMART" id="SM00421">
    <property type="entry name" value="HTH_LUXR"/>
    <property type="match status" value="1"/>
</dbReference>
<dbReference type="InterPro" id="IPR016032">
    <property type="entry name" value="Sig_transdc_resp-reg_C-effctor"/>
</dbReference>
<dbReference type="PANTHER" id="PTHR43214">
    <property type="entry name" value="TWO-COMPONENT RESPONSE REGULATOR"/>
    <property type="match status" value="1"/>
</dbReference>
<dbReference type="GO" id="GO:0003677">
    <property type="term" value="F:DNA binding"/>
    <property type="evidence" value="ECO:0007669"/>
    <property type="project" value="UniProtKB-KW"/>
</dbReference>
<evidence type="ECO:0000259" key="3">
    <source>
        <dbReference type="PROSITE" id="PS50043"/>
    </source>
</evidence>
<evidence type="ECO:0000313" key="5">
    <source>
        <dbReference type="Proteomes" id="UP000257131"/>
    </source>
</evidence>
<dbReference type="GO" id="GO:0006355">
    <property type="term" value="P:regulation of DNA-templated transcription"/>
    <property type="evidence" value="ECO:0007669"/>
    <property type="project" value="InterPro"/>
</dbReference>
<dbReference type="EMBL" id="QOHR01000065">
    <property type="protein sequence ID" value="REC53441.1"/>
    <property type="molecule type" value="Genomic_DNA"/>
</dbReference>
<evidence type="ECO:0000313" key="4">
    <source>
        <dbReference type="EMBL" id="REC53441.1"/>
    </source>
</evidence>
<accession>A0A3D9BJC1</accession>
<evidence type="ECO:0000256" key="1">
    <source>
        <dbReference type="ARBA" id="ARBA00023125"/>
    </source>
</evidence>
<name>A0A3D9BJC1_9RHOB</name>
<dbReference type="InterPro" id="IPR000792">
    <property type="entry name" value="Tscrpt_reg_LuxR_C"/>
</dbReference>
<dbReference type="PRINTS" id="PR00038">
    <property type="entry name" value="HTHLUXR"/>
</dbReference>
<sequence>MSRPDTAASQRTGHNSSRCSHLATCSSSDGGCWHEAESALGRQSRLFGQADLPKSPAYPVDVPSSHRLCPKIGDAEAVDQTILNKPLEGESAFGLKPREARVLAALCEGLQNKEIGAALEIEETTVKMDVRAICIKMGVRNRTEAVIKALKQGGV</sequence>
<dbReference type="Gene3D" id="1.10.10.10">
    <property type="entry name" value="Winged helix-like DNA-binding domain superfamily/Winged helix DNA-binding domain"/>
    <property type="match status" value="1"/>
</dbReference>
<dbReference type="CDD" id="cd06170">
    <property type="entry name" value="LuxR_C_like"/>
    <property type="match status" value="1"/>
</dbReference>
<feature type="domain" description="HTH luxR-type" evidence="3">
    <location>
        <begin position="88"/>
        <end position="153"/>
    </location>
</feature>
<organism evidence="4 5">
    <name type="scientific">Rhodosalinus sediminis</name>
    <dbReference type="NCBI Taxonomy" id="1940533"/>
    <lineage>
        <taxon>Bacteria</taxon>
        <taxon>Pseudomonadati</taxon>
        <taxon>Pseudomonadota</taxon>
        <taxon>Alphaproteobacteria</taxon>
        <taxon>Rhodobacterales</taxon>
        <taxon>Paracoccaceae</taxon>
        <taxon>Rhodosalinus</taxon>
    </lineage>
</organism>
<dbReference type="PROSITE" id="PS00622">
    <property type="entry name" value="HTH_LUXR_1"/>
    <property type="match status" value="1"/>
</dbReference>
<comment type="caution">
    <text evidence="4">The sequence shown here is derived from an EMBL/GenBank/DDBJ whole genome shotgun (WGS) entry which is preliminary data.</text>
</comment>
<reference evidence="4 5" key="1">
    <citation type="journal article" date="2017" name="Int. J. Syst. Evol. Microbiol.">
        <title>Rhodosalinus sediminis gen. nov., sp. nov., isolated from marine saltern.</title>
        <authorList>
            <person name="Guo L.Y."/>
            <person name="Ling S.K."/>
            <person name="Li C.M."/>
            <person name="Chen G.J."/>
            <person name="Du Z.J."/>
        </authorList>
    </citation>
    <scope>NUCLEOTIDE SEQUENCE [LARGE SCALE GENOMIC DNA]</scope>
    <source>
        <strain evidence="4 5">WDN1C137</strain>
    </source>
</reference>
<keyword evidence="1 4" id="KW-0238">DNA-binding</keyword>
<evidence type="ECO:0000256" key="2">
    <source>
        <dbReference type="SAM" id="MobiDB-lite"/>
    </source>
</evidence>
<protein>
    <submittedName>
        <fullName evidence="4">DNA-binding response regulator</fullName>
    </submittedName>
</protein>
<dbReference type="InterPro" id="IPR036388">
    <property type="entry name" value="WH-like_DNA-bd_sf"/>
</dbReference>
<dbReference type="SUPFAM" id="SSF46894">
    <property type="entry name" value="C-terminal effector domain of the bipartite response regulators"/>
    <property type="match status" value="1"/>
</dbReference>
<gene>
    <name evidence="4" type="ORF">DRV84_15060</name>
</gene>